<dbReference type="AlphaFoldDB" id="A0A5N0EG33"/>
<dbReference type="Gene3D" id="2.60.200.20">
    <property type="match status" value="1"/>
</dbReference>
<reference evidence="4 5" key="1">
    <citation type="submission" date="2019-09" db="EMBL/GenBank/DDBJ databases">
        <authorList>
            <person name="Wang X."/>
        </authorList>
    </citation>
    <scope>NUCLEOTIDE SEQUENCE [LARGE SCALE GENOMIC DNA]</scope>
    <source>
        <strain evidence="4 5">CICC 11023</strain>
    </source>
</reference>
<dbReference type="PROSITE" id="PS50006">
    <property type="entry name" value="FHA_DOMAIN"/>
    <property type="match status" value="1"/>
</dbReference>
<keyword evidence="5" id="KW-1185">Reference proteome</keyword>
<keyword evidence="1" id="KW-0597">Phosphoprotein</keyword>
<feature type="compositionally biased region" description="Low complexity" evidence="2">
    <location>
        <begin position="182"/>
        <end position="268"/>
    </location>
</feature>
<evidence type="ECO:0000256" key="1">
    <source>
        <dbReference type="ARBA" id="ARBA00022553"/>
    </source>
</evidence>
<dbReference type="InterPro" id="IPR008984">
    <property type="entry name" value="SMAD_FHA_dom_sf"/>
</dbReference>
<evidence type="ECO:0000259" key="3">
    <source>
        <dbReference type="PROSITE" id="PS50006"/>
    </source>
</evidence>
<gene>
    <name evidence="4" type="ORF">F3087_17865</name>
</gene>
<dbReference type="Pfam" id="PF00498">
    <property type="entry name" value="FHA"/>
    <property type="match status" value="1"/>
</dbReference>
<feature type="domain" description="FHA" evidence="3">
    <location>
        <begin position="346"/>
        <end position="401"/>
    </location>
</feature>
<dbReference type="InterPro" id="IPR000253">
    <property type="entry name" value="FHA_dom"/>
</dbReference>
<evidence type="ECO:0000256" key="2">
    <source>
        <dbReference type="SAM" id="MobiDB-lite"/>
    </source>
</evidence>
<dbReference type="EMBL" id="VXLC01000006">
    <property type="protein sequence ID" value="KAA8887539.1"/>
    <property type="molecule type" value="Genomic_DNA"/>
</dbReference>
<dbReference type="OrthoDB" id="5192484at2"/>
<dbReference type="CDD" id="cd00060">
    <property type="entry name" value="FHA"/>
    <property type="match status" value="1"/>
</dbReference>
<proteinExistence type="predicted"/>
<comment type="caution">
    <text evidence="4">The sequence shown here is derived from an EMBL/GenBank/DDBJ whole genome shotgun (WGS) entry which is preliminary data.</text>
</comment>
<dbReference type="SUPFAM" id="SSF49879">
    <property type="entry name" value="SMAD/FHA domain"/>
    <property type="match status" value="1"/>
</dbReference>
<dbReference type="Proteomes" id="UP000323876">
    <property type="component" value="Unassembled WGS sequence"/>
</dbReference>
<evidence type="ECO:0000313" key="4">
    <source>
        <dbReference type="EMBL" id="KAA8887539.1"/>
    </source>
</evidence>
<accession>A0A5N0EG33</accession>
<protein>
    <submittedName>
        <fullName evidence="4">FHA domain-containing protein</fullName>
    </submittedName>
</protein>
<sequence length="442" mass="45629">MLASNVGSAPGRRARVRSKSSTVGIAQGHGLVARFGGVVVYLAGETAATDRILGAIEAVADAEHPGAALAQRLAAVVFGGASETPPFGVVAPADDGTLILLRGPVFAEINGAEGTRRLDGARAFTWVDEIVREPLRRITVGTDTGTPLKALPRTDLRAGVVPGGGFVLNVALRRVGKTAKGSSTPRPSAPTSTTEPAPTAAAGFAATPEPTGADEAVDSPTSVASAVSDASTSAKSSTARASAAARPAPGSSAPSATRSSATASSSTTLHPKESARPRARPRPPIGNRPAADRQLAWSQTHLPEPVALHRTSADRARLVRPVAEKDQAVGTLILENGTAFPLDRPYVIGRGPQADDAVRSATAEPIVIQRDRHVSRVHAYVSVDRGKVFVRDATATSGTFIAPPGADEWTRIGTSPTELPPGWSVRISERVITYRCPDGPES</sequence>
<evidence type="ECO:0000313" key="5">
    <source>
        <dbReference type="Proteomes" id="UP000323876"/>
    </source>
</evidence>
<name>A0A5N0EG33_9NOCA</name>
<feature type="region of interest" description="Disordered" evidence="2">
    <location>
        <begin position="177"/>
        <end position="290"/>
    </location>
</feature>
<organism evidence="4 5">
    <name type="scientific">Nocardia colli</name>
    <dbReference type="NCBI Taxonomy" id="2545717"/>
    <lineage>
        <taxon>Bacteria</taxon>
        <taxon>Bacillati</taxon>
        <taxon>Actinomycetota</taxon>
        <taxon>Actinomycetes</taxon>
        <taxon>Mycobacteriales</taxon>
        <taxon>Nocardiaceae</taxon>
        <taxon>Nocardia</taxon>
    </lineage>
</organism>